<feature type="transmembrane region" description="Helical" evidence="7">
    <location>
        <begin position="276"/>
        <end position="295"/>
    </location>
</feature>
<dbReference type="PANTHER" id="PTHR47371">
    <property type="entry name" value="LIPOTEICHOIC ACID SYNTHASE"/>
    <property type="match status" value="1"/>
</dbReference>
<evidence type="ECO:0000256" key="3">
    <source>
        <dbReference type="ARBA" id="ARBA00022475"/>
    </source>
</evidence>
<feature type="transmembrane region" description="Helical" evidence="7">
    <location>
        <begin position="344"/>
        <end position="371"/>
    </location>
</feature>
<feature type="transmembrane region" description="Helical" evidence="7">
    <location>
        <begin position="383"/>
        <end position="405"/>
    </location>
</feature>
<feature type="domain" description="Sulfatase N-terminal" evidence="8">
    <location>
        <begin position="492"/>
        <end position="771"/>
    </location>
</feature>
<evidence type="ECO:0000259" key="8">
    <source>
        <dbReference type="Pfam" id="PF00884"/>
    </source>
</evidence>
<name>A0A6I3P3U6_STRPA</name>
<dbReference type="GO" id="GO:0016787">
    <property type="term" value="F:hydrolase activity"/>
    <property type="evidence" value="ECO:0007669"/>
    <property type="project" value="UniProtKB-KW"/>
</dbReference>
<evidence type="ECO:0000313" key="9">
    <source>
        <dbReference type="EMBL" id="MTR41039.1"/>
    </source>
</evidence>
<dbReference type="InterPro" id="IPR000917">
    <property type="entry name" value="Sulfatase_N"/>
</dbReference>
<feature type="transmembrane region" description="Helical" evidence="7">
    <location>
        <begin position="242"/>
        <end position="261"/>
    </location>
</feature>
<feature type="transmembrane region" description="Helical" evidence="7">
    <location>
        <begin position="124"/>
        <end position="149"/>
    </location>
</feature>
<dbReference type="EMBL" id="WMYS01000002">
    <property type="protein sequence ID" value="MTR41039.1"/>
    <property type="molecule type" value="Genomic_DNA"/>
</dbReference>
<dbReference type="Gene3D" id="3.40.720.10">
    <property type="entry name" value="Alkaline Phosphatase, subunit A"/>
    <property type="match status" value="1"/>
</dbReference>
<accession>A0A6I3P3U6</accession>
<dbReference type="Pfam" id="PF00884">
    <property type="entry name" value="Sulfatase"/>
    <property type="match status" value="1"/>
</dbReference>
<keyword evidence="6 7" id="KW-0472">Membrane</keyword>
<proteinExistence type="predicted"/>
<dbReference type="InterPro" id="IPR017850">
    <property type="entry name" value="Alkaline_phosphatase_core_sf"/>
</dbReference>
<dbReference type="AlphaFoldDB" id="A0A6I3P3U6"/>
<dbReference type="InterPro" id="IPR050448">
    <property type="entry name" value="OpgB/LTA_synthase_biosynth"/>
</dbReference>
<organism evidence="9 10">
    <name type="scientific">Streptococcus parasanguinis</name>
    <dbReference type="NCBI Taxonomy" id="1318"/>
    <lineage>
        <taxon>Bacteria</taxon>
        <taxon>Bacillati</taxon>
        <taxon>Bacillota</taxon>
        <taxon>Bacilli</taxon>
        <taxon>Lactobacillales</taxon>
        <taxon>Streptococcaceae</taxon>
        <taxon>Streptococcus</taxon>
    </lineage>
</organism>
<dbReference type="CDD" id="cd16015">
    <property type="entry name" value="LTA_synthase"/>
    <property type="match status" value="1"/>
</dbReference>
<feature type="transmembrane region" description="Helical" evidence="7">
    <location>
        <begin position="84"/>
        <end position="104"/>
    </location>
</feature>
<feature type="transmembrane region" description="Helical" evidence="7">
    <location>
        <begin position="214"/>
        <end position="230"/>
    </location>
</feature>
<feature type="transmembrane region" description="Helical" evidence="7">
    <location>
        <begin position="161"/>
        <end position="180"/>
    </location>
</feature>
<dbReference type="GO" id="GO:0016740">
    <property type="term" value="F:transferase activity"/>
    <property type="evidence" value="ECO:0007669"/>
    <property type="project" value="UniProtKB-KW"/>
</dbReference>
<feature type="transmembrane region" description="Helical" evidence="7">
    <location>
        <begin position="21"/>
        <end position="40"/>
    </location>
</feature>
<keyword evidence="5 7" id="KW-1133">Transmembrane helix</keyword>
<keyword evidence="9" id="KW-0808">Transferase</keyword>
<comment type="pathway">
    <text evidence="2">Cell wall biogenesis; lipoteichoic acid biosynthesis.</text>
</comment>
<evidence type="ECO:0000256" key="7">
    <source>
        <dbReference type="SAM" id="Phobius"/>
    </source>
</evidence>
<dbReference type="GO" id="GO:0005886">
    <property type="term" value="C:plasma membrane"/>
    <property type="evidence" value="ECO:0007669"/>
    <property type="project" value="UniProtKB-SubCell"/>
</dbReference>
<keyword evidence="3" id="KW-1003">Cell membrane</keyword>
<gene>
    <name evidence="9" type="ORF">GMC75_04965</name>
</gene>
<reference evidence="9 10" key="1">
    <citation type="journal article" date="2019" name="Nat. Med.">
        <title>A library of human gut bacterial isolates paired with longitudinal multiomics data enables mechanistic microbiome research.</title>
        <authorList>
            <person name="Poyet M."/>
            <person name="Groussin M."/>
            <person name="Gibbons S.M."/>
            <person name="Avila-Pacheco J."/>
            <person name="Jiang X."/>
            <person name="Kearney S.M."/>
            <person name="Perrotta A.R."/>
            <person name="Berdy B."/>
            <person name="Zhao S."/>
            <person name="Lieberman T.D."/>
            <person name="Swanson P.K."/>
            <person name="Smith M."/>
            <person name="Roesemann S."/>
            <person name="Alexander J.E."/>
            <person name="Rich S.A."/>
            <person name="Livny J."/>
            <person name="Vlamakis H."/>
            <person name="Clish C."/>
            <person name="Bullock K."/>
            <person name="Deik A."/>
            <person name="Scott J."/>
            <person name="Pierce K.A."/>
            <person name="Xavier R.J."/>
            <person name="Alm E.J."/>
        </authorList>
    </citation>
    <scope>NUCLEOTIDE SEQUENCE [LARGE SCALE GENOMIC DNA]</scope>
    <source>
        <strain evidence="9 10">BIOML-A18</strain>
    </source>
</reference>
<dbReference type="PANTHER" id="PTHR47371:SF3">
    <property type="entry name" value="PHOSPHOGLYCEROL TRANSFERASE I"/>
    <property type="match status" value="1"/>
</dbReference>
<evidence type="ECO:0000256" key="1">
    <source>
        <dbReference type="ARBA" id="ARBA00004651"/>
    </source>
</evidence>
<dbReference type="Proteomes" id="UP000430295">
    <property type="component" value="Unassembled WGS sequence"/>
</dbReference>
<dbReference type="RefSeq" id="WP_049497332.1">
    <property type="nucleotide sequence ID" value="NZ_CAXSNQ010000006.1"/>
</dbReference>
<comment type="subcellular location">
    <subcellularLocation>
        <location evidence="1">Cell membrane</location>
        <topology evidence="1">Multi-pass membrane protein</topology>
    </subcellularLocation>
</comment>
<keyword evidence="4 7" id="KW-0812">Transmembrane</keyword>
<keyword evidence="9" id="KW-0378">Hydrolase</keyword>
<evidence type="ECO:0000256" key="6">
    <source>
        <dbReference type="ARBA" id="ARBA00023136"/>
    </source>
</evidence>
<comment type="caution">
    <text evidence="9">The sequence shown here is derived from an EMBL/GenBank/DDBJ whole genome shotgun (WGS) entry which is preliminary data.</text>
</comment>
<evidence type="ECO:0000256" key="2">
    <source>
        <dbReference type="ARBA" id="ARBA00004936"/>
    </source>
</evidence>
<sequence>MDLKKIYSFYNNYLKKRILKIILFSLAFALLILNVINMQFTVKSHYRMQEVPYFNSSILLIGISSIYLGMILSKIWSKKFFIKFGVIYVLYLLFSYILDASLRVNEKQFNFFKSLQSSFLQTDFIFYIALIFIFAFVYHYLISVFFPFFEKYLIPISNDREIYTSIFYAFSLTAFCFTDSKFFNAVMGSNFITQFLENNIIKLTTPTLIELDKLILTLVIIFFFISCYIVKGINELENNKPGFGLVVLTSVVFSILLNYFLQYSIRTDVIVMEKHIFPGATLFQISIFFAVFLFLYSIINEYLLTTIINVLLIIGISISSYLKYQFRQEPLLPSDLSWLKNPGSLLGFVGSSSYLYVFVLIVFFSFIYWFFKDIILYGKIFKAQLVRFVTILFILFFFTTVYYSFKNRQDGKMSEHIPVLANLNNRYDIAWFGNTVNAQMKSNSYVWFSQMTSDIMHKPEKYSKTSIKKIEEKYHLKSEEINKYRNQFINEQTVIYVLSESFSDPSRIEKVQVSSNPIPKIQGIKSRTTSGLMKSDGYGGGTANMEFQTLTGLPMYNLSPSISILYTQVAPNMKYFPSISNYFEPKNRDVIHIASPSNYSRNVIYGNLKFNKFIHYGNKGNKGYNVGGNYSDDSTYHLIEENLNKNSQFFSVITMQNHTPWTELNPIDMSASYPGFSDGQNKSLSSYVRMLSQTDTATQSFLESLSKIDKKITVVFYGDHLPGLYPESAFKNNPESQYQTDYFIWSNFDAPKLNYPLVNSSDFSAMVFEQTNSKVSPYYALLTEVLKKASVDKKALEGEAQEIAEDLKMVEYDLISGKGYLSKDFFKVPTNKSN</sequence>
<feature type="transmembrane region" description="Helical" evidence="7">
    <location>
        <begin position="302"/>
        <end position="324"/>
    </location>
</feature>
<evidence type="ECO:0000256" key="5">
    <source>
        <dbReference type="ARBA" id="ARBA00022989"/>
    </source>
</evidence>
<feature type="transmembrane region" description="Helical" evidence="7">
    <location>
        <begin position="52"/>
        <end position="72"/>
    </location>
</feature>
<protein>
    <submittedName>
        <fullName evidence="9">Sulfatase-like hydrolase/transferase</fullName>
    </submittedName>
</protein>
<evidence type="ECO:0000256" key="4">
    <source>
        <dbReference type="ARBA" id="ARBA00022692"/>
    </source>
</evidence>
<evidence type="ECO:0000313" key="10">
    <source>
        <dbReference type="Proteomes" id="UP000430295"/>
    </source>
</evidence>